<proteinExistence type="predicted"/>
<dbReference type="Proteomes" id="UP001501391">
    <property type="component" value="Unassembled WGS sequence"/>
</dbReference>
<organism evidence="1 2">
    <name type="scientific">Streptomyces bangladeshensis</name>
    <dbReference type="NCBI Taxonomy" id="295352"/>
    <lineage>
        <taxon>Bacteria</taxon>
        <taxon>Bacillati</taxon>
        <taxon>Actinomycetota</taxon>
        <taxon>Actinomycetes</taxon>
        <taxon>Kitasatosporales</taxon>
        <taxon>Streptomycetaceae</taxon>
        <taxon>Streptomyces</taxon>
    </lineage>
</organism>
<protein>
    <submittedName>
        <fullName evidence="1">Uncharacterized protein</fullName>
    </submittedName>
</protein>
<evidence type="ECO:0000313" key="1">
    <source>
        <dbReference type="EMBL" id="GAA2192666.1"/>
    </source>
</evidence>
<accession>A0ABN3BBR0</accession>
<name>A0ABN3BBR0_9ACTN</name>
<gene>
    <name evidence="1" type="ORF">GCM10009787_11170</name>
</gene>
<keyword evidence="2" id="KW-1185">Reference proteome</keyword>
<evidence type="ECO:0000313" key="2">
    <source>
        <dbReference type="Proteomes" id="UP001501391"/>
    </source>
</evidence>
<reference evidence="1 2" key="1">
    <citation type="journal article" date="2019" name="Int. J. Syst. Evol. Microbiol.">
        <title>The Global Catalogue of Microorganisms (GCM) 10K type strain sequencing project: providing services to taxonomists for standard genome sequencing and annotation.</title>
        <authorList>
            <consortium name="The Broad Institute Genomics Platform"/>
            <consortium name="The Broad Institute Genome Sequencing Center for Infectious Disease"/>
            <person name="Wu L."/>
            <person name="Ma J."/>
        </authorList>
    </citation>
    <scope>NUCLEOTIDE SEQUENCE [LARGE SCALE GENOMIC DNA]</scope>
    <source>
        <strain evidence="1 2">JCM 14924</strain>
    </source>
</reference>
<dbReference type="EMBL" id="BAAAOQ010000003">
    <property type="protein sequence ID" value="GAA2192666.1"/>
    <property type="molecule type" value="Genomic_DNA"/>
</dbReference>
<sequence length="70" mass="7768">MSEIRPPQPAADPPARANLSPIQQAYSKYVGHAVGCQVCRSVDGEPCTEGEVLWEAYRQLRRGRQAPARF</sequence>
<comment type="caution">
    <text evidence="1">The sequence shown here is derived from an EMBL/GenBank/DDBJ whole genome shotgun (WGS) entry which is preliminary data.</text>
</comment>